<proteinExistence type="inferred from homology"/>
<gene>
    <name evidence="2" type="ORF">BJX68DRAFT_229193</name>
</gene>
<dbReference type="InterPro" id="IPR009413">
    <property type="entry name" value="Aegerolysin-typ"/>
</dbReference>
<reference evidence="2 3" key="1">
    <citation type="submission" date="2024-07" db="EMBL/GenBank/DDBJ databases">
        <title>Section-level genome sequencing and comparative genomics of Aspergillus sections Usti and Cavernicolus.</title>
        <authorList>
            <consortium name="Lawrence Berkeley National Laboratory"/>
            <person name="Nybo J.L."/>
            <person name="Vesth T.C."/>
            <person name="Theobald S."/>
            <person name="Frisvad J.C."/>
            <person name="Larsen T.O."/>
            <person name="Kjaerboelling I."/>
            <person name="Rothschild-Mancinelli K."/>
            <person name="Lyhne E.K."/>
            <person name="Kogle M.E."/>
            <person name="Barry K."/>
            <person name="Clum A."/>
            <person name="Na H."/>
            <person name="Ledsgaard L."/>
            <person name="Lin J."/>
            <person name="Lipzen A."/>
            <person name="Kuo A."/>
            <person name="Riley R."/>
            <person name="Mondo S."/>
            <person name="LaButti K."/>
            <person name="Haridas S."/>
            <person name="Pangalinan J."/>
            <person name="Salamov A.A."/>
            <person name="Simmons B.A."/>
            <person name="Magnuson J.K."/>
            <person name="Chen J."/>
            <person name="Drula E."/>
            <person name="Henrissat B."/>
            <person name="Wiebenga A."/>
            <person name="Lubbers R.J."/>
            <person name="Gomes A.C."/>
            <person name="Macurrencykelacurrency M.R."/>
            <person name="Stajich J."/>
            <person name="Grigoriev I.V."/>
            <person name="Mortensen U.H."/>
            <person name="De vries R.P."/>
            <person name="Baker S.E."/>
            <person name="Andersen M.R."/>
        </authorList>
    </citation>
    <scope>NUCLEOTIDE SEQUENCE [LARGE SCALE GENOMIC DNA]</scope>
    <source>
        <strain evidence="2 3">CBS 756.74</strain>
    </source>
</reference>
<evidence type="ECO:0000313" key="2">
    <source>
        <dbReference type="EMBL" id="KAL2857613.1"/>
    </source>
</evidence>
<name>A0ABR4KZA9_9EURO</name>
<protein>
    <submittedName>
        <fullName evidence="2">Aegerolysin type hemolysin</fullName>
    </submittedName>
</protein>
<dbReference type="RefSeq" id="XP_070903144.1">
    <property type="nucleotide sequence ID" value="XM_071038981.1"/>
</dbReference>
<comment type="caution">
    <text evidence="2">The sequence shown here is derived from an EMBL/GenBank/DDBJ whole genome shotgun (WGS) entry which is preliminary data.</text>
</comment>
<organism evidence="2 3">
    <name type="scientific">Aspergillus pseudodeflectus</name>
    <dbReference type="NCBI Taxonomy" id="176178"/>
    <lineage>
        <taxon>Eukaryota</taxon>
        <taxon>Fungi</taxon>
        <taxon>Dikarya</taxon>
        <taxon>Ascomycota</taxon>
        <taxon>Pezizomycotina</taxon>
        <taxon>Eurotiomycetes</taxon>
        <taxon>Eurotiomycetidae</taxon>
        <taxon>Eurotiales</taxon>
        <taxon>Aspergillaceae</taxon>
        <taxon>Aspergillus</taxon>
        <taxon>Aspergillus subgen. Nidulantes</taxon>
    </lineage>
</organism>
<evidence type="ECO:0000256" key="1">
    <source>
        <dbReference type="ARBA" id="ARBA00010795"/>
    </source>
</evidence>
<dbReference type="GeneID" id="98154145"/>
<dbReference type="Gene3D" id="2.60.270.50">
    <property type="match status" value="1"/>
</dbReference>
<accession>A0ABR4KZA9</accession>
<keyword evidence="3" id="KW-1185">Reference proteome</keyword>
<evidence type="ECO:0000313" key="3">
    <source>
        <dbReference type="Proteomes" id="UP001610444"/>
    </source>
</evidence>
<dbReference type="EMBL" id="JBFXLR010000006">
    <property type="protein sequence ID" value="KAL2857613.1"/>
    <property type="molecule type" value="Genomic_DNA"/>
</dbReference>
<sequence>MCCNITQRVSLRIENTLSDGRLRIQNLALHWGEPYKKGDTPCLISAEEVNKIVILPHEHVDVSFCGSAVHGIGVEGTLDIYHEGKALIASIYWNAPYSQQGNELKVANFDPEHYAVISGSIPFKGILGDAVVTITEAQKDCTSIV</sequence>
<dbReference type="Pfam" id="PF06355">
    <property type="entry name" value="Aegerolysin"/>
    <property type="match status" value="1"/>
</dbReference>
<dbReference type="Proteomes" id="UP001610444">
    <property type="component" value="Unassembled WGS sequence"/>
</dbReference>
<comment type="similarity">
    <text evidence="1">Belongs to the aegerolysin family.</text>
</comment>